<dbReference type="eggNOG" id="ENOG502TH47">
    <property type="taxonomic scope" value="Eukaryota"/>
</dbReference>
<keyword evidence="8" id="KW-1185">Reference proteome</keyword>
<feature type="transmembrane region" description="Helical" evidence="6">
    <location>
        <begin position="27"/>
        <end position="47"/>
    </location>
</feature>
<proteinExistence type="inferred from homology"/>
<dbReference type="FunCoup" id="G0MUA3">
    <property type="interactions" value="190"/>
</dbReference>
<dbReference type="GO" id="GO:0007606">
    <property type="term" value="P:sensory perception of chemical stimulus"/>
    <property type="evidence" value="ECO:0007669"/>
    <property type="project" value="InterPro"/>
</dbReference>
<dbReference type="PANTHER" id="PTHR47518:SF11">
    <property type="entry name" value="SERPENTINE RECEPTOR, CLASS E (EPSILON)-RELATED"/>
    <property type="match status" value="1"/>
</dbReference>
<dbReference type="Proteomes" id="UP000008068">
    <property type="component" value="Unassembled WGS sequence"/>
</dbReference>
<dbReference type="InParanoid" id="G0MUA3"/>
<dbReference type="PANTHER" id="PTHR47518">
    <property type="entry name" value="SERPENTINE RECEPTOR CLASS EPSILON-13-RELATED"/>
    <property type="match status" value="1"/>
</dbReference>
<dbReference type="OrthoDB" id="5819751at2759"/>
<comment type="similarity">
    <text evidence="2">Belongs to the nematode receptor-like protein sre family.</text>
</comment>
<feature type="transmembrane region" description="Helical" evidence="6">
    <location>
        <begin position="116"/>
        <end position="134"/>
    </location>
</feature>
<organism evidence="8">
    <name type="scientific">Caenorhabditis brenneri</name>
    <name type="common">Nematode worm</name>
    <dbReference type="NCBI Taxonomy" id="135651"/>
    <lineage>
        <taxon>Eukaryota</taxon>
        <taxon>Metazoa</taxon>
        <taxon>Ecdysozoa</taxon>
        <taxon>Nematoda</taxon>
        <taxon>Chromadorea</taxon>
        <taxon>Rhabditida</taxon>
        <taxon>Rhabditina</taxon>
        <taxon>Rhabditomorpha</taxon>
        <taxon>Rhabditoidea</taxon>
        <taxon>Rhabditidae</taxon>
        <taxon>Peloderinae</taxon>
        <taxon>Caenorhabditis</taxon>
    </lineage>
</organism>
<name>G0MUA3_CAEBE</name>
<evidence type="ECO:0000256" key="1">
    <source>
        <dbReference type="ARBA" id="ARBA00004141"/>
    </source>
</evidence>
<keyword evidence="4 6" id="KW-1133">Transmembrane helix</keyword>
<protein>
    <submittedName>
        <fullName evidence="7">Uncharacterized protein</fullName>
    </submittedName>
</protein>
<evidence type="ECO:0000256" key="5">
    <source>
        <dbReference type="ARBA" id="ARBA00023136"/>
    </source>
</evidence>
<dbReference type="InterPro" id="IPR052854">
    <property type="entry name" value="Serpentine_rcpt_epsilon"/>
</dbReference>
<evidence type="ECO:0000256" key="6">
    <source>
        <dbReference type="SAM" id="Phobius"/>
    </source>
</evidence>
<feature type="transmembrane region" description="Helical" evidence="6">
    <location>
        <begin position="198"/>
        <end position="215"/>
    </location>
</feature>
<feature type="transmembrane region" description="Helical" evidence="6">
    <location>
        <begin position="227"/>
        <end position="248"/>
    </location>
</feature>
<dbReference type="HOGENOM" id="CLU_043866_1_0_1"/>
<sequence length="302" mass="34856">MLGYFNRTHSLQDGTWETFRLMLHFEVVLILFSMISIAFWFSVILTAKAMHPNVRTLNAFYYGQYLIQLSFWVIQPIFIVNEVLDAFSALPALVIERSFATFLLEDYEKNTNPCIGFLIVLIQMITAISVGLHFNRAKSTVEHTVVAIIANFLAICLNKFNERVNSKYYYELDRVTYSLSERFQITENINSAKMFDKIVWSIGFFNVIVNSCLILDNYDIPITYKNIASVACDFSILTYGVIVPVVYYNQTASWKKRVAVMMRGCLKPRVSPLKDTFGHDMTSHGACEETTRYFEMLNKAWS</sequence>
<dbReference type="EMBL" id="GL379812">
    <property type="protein sequence ID" value="EGT44102.1"/>
    <property type="molecule type" value="Genomic_DNA"/>
</dbReference>
<dbReference type="Pfam" id="PF03125">
    <property type="entry name" value="Sre"/>
    <property type="match status" value="1"/>
</dbReference>
<evidence type="ECO:0000256" key="3">
    <source>
        <dbReference type="ARBA" id="ARBA00022692"/>
    </source>
</evidence>
<dbReference type="GO" id="GO:0016020">
    <property type="term" value="C:membrane"/>
    <property type="evidence" value="ECO:0007669"/>
    <property type="project" value="UniProtKB-SubCell"/>
</dbReference>
<reference evidence="8" key="1">
    <citation type="submission" date="2011-07" db="EMBL/GenBank/DDBJ databases">
        <authorList>
            <consortium name="Caenorhabditis brenneri Sequencing and Analysis Consortium"/>
            <person name="Wilson R.K."/>
        </authorList>
    </citation>
    <scope>NUCLEOTIDE SEQUENCE [LARGE SCALE GENOMIC DNA]</scope>
    <source>
        <strain evidence="8">PB2801</strain>
    </source>
</reference>
<feature type="transmembrane region" description="Helical" evidence="6">
    <location>
        <begin position="59"/>
        <end position="80"/>
    </location>
</feature>
<keyword evidence="5 6" id="KW-0472">Membrane</keyword>
<evidence type="ECO:0000313" key="7">
    <source>
        <dbReference type="EMBL" id="EGT44102.1"/>
    </source>
</evidence>
<keyword evidence="3 6" id="KW-0812">Transmembrane</keyword>
<evidence type="ECO:0000256" key="4">
    <source>
        <dbReference type="ARBA" id="ARBA00022989"/>
    </source>
</evidence>
<gene>
    <name evidence="7" type="ORF">CAEBREN_28300</name>
</gene>
<evidence type="ECO:0000256" key="2">
    <source>
        <dbReference type="ARBA" id="ARBA00006803"/>
    </source>
</evidence>
<comment type="subcellular location">
    <subcellularLocation>
        <location evidence="1">Membrane</location>
        <topology evidence="1">Multi-pass membrane protein</topology>
    </subcellularLocation>
</comment>
<evidence type="ECO:0000313" key="8">
    <source>
        <dbReference type="Proteomes" id="UP000008068"/>
    </source>
</evidence>
<dbReference type="AlphaFoldDB" id="G0MUA3"/>
<accession>G0MUA3</accession>
<dbReference type="InterPro" id="IPR004151">
    <property type="entry name" value="7TM_GPCR_serpentine_rcpt_Sre"/>
</dbReference>